<dbReference type="CDD" id="cd01169">
    <property type="entry name" value="HMPP_kinase"/>
    <property type="match status" value="1"/>
</dbReference>
<dbReference type="Pfam" id="PF08543">
    <property type="entry name" value="Phos_pyr_kin"/>
    <property type="match status" value="1"/>
</dbReference>
<evidence type="ECO:0000313" key="8">
    <source>
        <dbReference type="EMBL" id="TGL62887.1"/>
    </source>
</evidence>
<dbReference type="GO" id="GO:0005829">
    <property type="term" value="C:cytosol"/>
    <property type="evidence" value="ECO:0007669"/>
    <property type="project" value="TreeGrafter"/>
</dbReference>
<dbReference type="Proteomes" id="UP000297762">
    <property type="component" value="Unassembled WGS sequence"/>
</dbReference>
<dbReference type="FunFam" id="3.40.1190.20:FF:000003">
    <property type="entry name" value="Phosphomethylpyrimidine kinase ThiD"/>
    <property type="match status" value="1"/>
</dbReference>
<dbReference type="PANTHER" id="PTHR20858">
    <property type="entry name" value="PHOSPHOMETHYLPYRIMIDINE KINASE"/>
    <property type="match status" value="1"/>
</dbReference>
<evidence type="ECO:0000256" key="1">
    <source>
        <dbReference type="ARBA" id="ARBA00004948"/>
    </source>
</evidence>
<feature type="domain" description="Pyridoxamine kinase/Phosphomethylpyrimidine kinase" evidence="7">
    <location>
        <begin position="13"/>
        <end position="264"/>
    </location>
</feature>
<keyword evidence="9" id="KW-1185">Reference proteome</keyword>
<name>A0A4R9K8E6_9LEPT</name>
<proteinExistence type="predicted"/>
<keyword evidence="5 8" id="KW-0418">Kinase</keyword>
<keyword evidence="6" id="KW-0067">ATP-binding</keyword>
<dbReference type="SUPFAM" id="SSF53613">
    <property type="entry name" value="Ribokinase-like"/>
    <property type="match status" value="1"/>
</dbReference>
<dbReference type="AlphaFoldDB" id="A0A4R9K8E6"/>
<dbReference type="GO" id="GO:0008972">
    <property type="term" value="F:phosphomethylpyrimidine kinase activity"/>
    <property type="evidence" value="ECO:0007669"/>
    <property type="project" value="InterPro"/>
</dbReference>
<dbReference type="PANTHER" id="PTHR20858:SF17">
    <property type="entry name" value="HYDROXYMETHYLPYRIMIDINE_PHOSPHOMETHYLPYRIMIDINE KINASE THI20-RELATED"/>
    <property type="match status" value="1"/>
</dbReference>
<keyword evidence="3 8" id="KW-0808">Transferase</keyword>
<dbReference type="InterPro" id="IPR004399">
    <property type="entry name" value="HMP/HMP-P_kinase_dom"/>
</dbReference>
<reference evidence="8" key="1">
    <citation type="journal article" date="2019" name="PLoS Negl. Trop. Dis.">
        <title>Revisiting the worldwide diversity of Leptospira species in the environment.</title>
        <authorList>
            <person name="Vincent A.T."/>
            <person name="Schiettekatte O."/>
            <person name="Bourhy P."/>
            <person name="Veyrier F.J."/>
            <person name="Picardeau M."/>
        </authorList>
    </citation>
    <scope>NUCLEOTIDE SEQUENCE [LARGE SCALE GENOMIC DNA]</scope>
    <source>
        <strain evidence="8">201702455</strain>
    </source>
</reference>
<dbReference type="InterPro" id="IPR029056">
    <property type="entry name" value="Ribokinase-like"/>
</dbReference>
<dbReference type="GO" id="GO:0008902">
    <property type="term" value="F:hydroxymethylpyrimidine kinase activity"/>
    <property type="evidence" value="ECO:0007669"/>
    <property type="project" value="UniProtKB-EC"/>
</dbReference>
<organism evidence="8 9">
    <name type="scientific">Leptospira sarikeiensis</name>
    <dbReference type="NCBI Taxonomy" id="2484943"/>
    <lineage>
        <taxon>Bacteria</taxon>
        <taxon>Pseudomonadati</taxon>
        <taxon>Spirochaetota</taxon>
        <taxon>Spirochaetia</taxon>
        <taxon>Leptospirales</taxon>
        <taxon>Leptospiraceae</taxon>
        <taxon>Leptospira</taxon>
    </lineage>
</organism>
<evidence type="ECO:0000256" key="5">
    <source>
        <dbReference type="ARBA" id="ARBA00022777"/>
    </source>
</evidence>
<evidence type="ECO:0000256" key="4">
    <source>
        <dbReference type="ARBA" id="ARBA00022741"/>
    </source>
</evidence>
<dbReference type="Gene3D" id="3.40.1190.20">
    <property type="match status" value="1"/>
</dbReference>
<dbReference type="InterPro" id="IPR013749">
    <property type="entry name" value="PM/HMP-P_kinase-1"/>
</dbReference>
<dbReference type="RefSeq" id="WP_135649011.1">
    <property type="nucleotide sequence ID" value="NZ_RQGF01000015.1"/>
</dbReference>
<evidence type="ECO:0000259" key="7">
    <source>
        <dbReference type="Pfam" id="PF08543"/>
    </source>
</evidence>
<dbReference type="EMBL" id="RQGF01000015">
    <property type="protein sequence ID" value="TGL62887.1"/>
    <property type="molecule type" value="Genomic_DNA"/>
</dbReference>
<dbReference type="OrthoDB" id="9810880at2"/>
<keyword evidence="4" id="KW-0547">Nucleotide-binding</keyword>
<comment type="pathway">
    <text evidence="1">Cofactor biosynthesis; thiamine diphosphate biosynthesis.</text>
</comment>
<evidence type="ECO:0000256" key="6">
    <source>
        <dbReference type="ARBA" id="ARBA00022840"/>
    </source>
</evidence>
<evidence type="ECO:0000256" key="2">
    <source>
        <dbReference type="ARBA" id="ARBA00012135"/>
    </source>
</evidence>
<evidence type="ECO:0000313" key="9">
    <source>
        <dbReference type="Proteomes" id="UP000297762"/>
    </source>
</evidence>
<accession>A0A4R9K8E6</accession>
<dbReference type="GO" id="GO:0009228">
    <property type="term" value="P:thiamine biosynthetic process"/>
    <property type="evidence" value="ECO:0007669"/>
    <property type="project" value="InterPro"/>
</dbReference>
<gene>
    <name evidence="8" type="primary">thiD</name>
    <name evidence="8" type="ORF">EHQ64_08235</name>
</gene>
<protein>
    <recommendedName>
        <fullName evidence="2">hydroxymethylpyrimidine kinase</fullName>
        <ecNumber evidence="2">2.7.1.49</ecNumber>
    </recommendedName>
</protein>
<comment type="caution">
    <text evidence="8">The sequence shown here is derived from an EMBL/GenBank/DDBJ whole genome shotgun (WGS) entry which is preliminary data.</text>
</comment>
<evidence type="ECO:0000256" key="3">
    <source>
        <dbReference type="ARBA" id="ARBA00022679"/>
    </source>
</evidence>
<dbReference type="NCBIfam" id="TIGR00097">
    <property type="entry name" value="HMP-P_kinase"/>
    <property type="match status" value="1"/>
</dbReference>
<dbReference type="EC" id="2.7.1.49" evidence="2"/>
<sequence length="271" mass="28669">MEKPVVVTIAGSDSGGGAGIQADLKTFNSTGSFGASVITCLTAQNPDGVTGILEVDPDFLEKQLVAVFSYFPVKAVKTGMLFSESLIRTVSRILKEYRSKGQNFDLVLDPVMVATSGAKLLQDEAIQSLISELIPMASVITPNLDEAKILGAAEISKIEAMESGAVESGAVELSKKFGVPVLLKGGHIKNSKDALDVLGIPNGNTFQYSKPFVQDFNPHGTGCTYSSAIASYLAQGSSLPESVKKARDFLHSAILQSYQAGKTKTLNHNPI</sequence>
<dbReference type="GO" id="GO:0005524">
    <property type="term" value="F:ATP binding"/>
    <property type="evidence" value="ECO:0007669"/>
    <property type="project" value="UniProtKB-KW"/>
</dbReference>